<dbReference type="EMBL" id="MBFR01000161">
    <property type="protein sequence ID" value="PVU92453.1"/>
    <property type="molecule type" value="Genomic_DNA"/>
</dbReference>
<keyword evidence="2" id="KW-1185">Reference proteome</keyword>
<comment type="caution">
    <text evidence="1">The sequence shown here is derived from an EMBL/GenBank/DDBJ whole genome shotgun (WGS) entry which is preliminary data.</text>
</comment>
<gene>
    <name evidence="1" type="ORF">BB561_003816</name>
</gene>
<name>A0A2T9YJF5_9FUNG</name>
<sequence length="127" mass="14347">MMFDIYINDIFKGMPVLSVPGIRGRLSGLLFADIAVILIESADKLQKLFNILTGWCKCWDINFNSKKYGIVAINCLDNATFKIPNQLIPSMKTVTETSLFGNSNTSKMWEISSDDQSQTRIKSDWSK</sequence>
<reference evidence="1 2" key="1">
    <citation type="journal article" date="2018" name="MBio">
        <title>Comparative Genomics Reveals the Core Gene Toolbox for the Fungus-Insect Symbiosis.</title>
        <authorList>
            <person name="Wang Y."/>
            <person name="Stata M."/>
            <person name="Wang W."/>
            <person name="Stajich J.E."/>
            <person name="White M.M."/>
            <person name="Moncalvo J.M."/>
        </authorList>
    </citation>
    <scope>NUCLEOTIDE SEQUENCE [LARGE SCALE GENOMIC DNA]</scope>
    <source>
        <strain evidence="1 2">SWE-8-4</strain>
    </source>
</reference>
<dbReference type="OrthoDB" id="5534248at2759"/>
<proteinExistence type="predicted"/>
<dbReference type="Proteomes" id="UP000245383">
    <property type="component" value="Unassembled WGS sequence"/>
</dbReference>
<evidence type="ECO:0000313" key="1">
    <source>
        <dbReference type="EMBL" id="PVU92453.1"/>
    </source>
</evidence>
<protein>
    <recommendedName>
        <fullName evidence="3">Reverse transcriptase domain-containing protein</fullName>
    </recommendedName>
</protein>
<organism evidence="1 2">
    <name type="scientific">Smittium simulii</name>
    <dbReference type="NCBI Taxonomy" id="133385"/>
    <lineage>
        <taxon>Eukaryota</taxon>
        <taxon>Fungi</taxon>
        <taxon>Fungi incertae sedis</taxon>
        <taxon>Zoopagomycota</taxon>
        <taxon>Kickxellomycotina</taxon>
        <taxon>Harpellomycetes</taxon>
        <taxon>Harpellales</taxon>
        <taxon>Legeriomycetaceae</taxon>
        <taxon>Smittium</taxon>
    </lineage>
</organism>
<evidence type="ECO:0008006" key="3">
    <source>
        <dbReference type="Google" id="ProtNLM"/>
    </source>
</evidence>
<evidence type="ECO:0000313" key="2">
    <source>
        <dbReference type="Proteomes" id="UP000245383"/>
    </source>
</evidence>
<dbReference type="AlphaFoldDB" id="A0A2T9YJF5"/>
<accession>A0A2T9YJF5</accession>